<feature type="coiled-coil region" evidence="3">
    <location>
        <begin position="377"/>
        <end position="520"/>
    </location>
</feature>
<dbReference type="PANTHER" id="PTHR23160:SF14">
    <property type="entry name" value="WEB FAMILY PROTEIN-RELATED"/>
    <property type="match status" value="1"/>
</dbReference>
<proteinExistence type="inferred from homology"/>
<evidence type="ECO:0000256" key="3">
    <source>
        <dbReference type="SAM" id="Coils"/>
    </source>
</evidence>
<feature type="compositionally biased region" description="Basic and acidic residues" evidence="4">
    <location>
        <begin position="768"/>
        <end position="783"/>
    </location>
</feature>
<gene>
    <name evidence="6" type="ORF">LLUT_LOCUS33122</name>
</gene>
<dbReference type="Pfam" id="PF08378">
    <property type="entry name" value="NERD"/>
    <property type="match status" value="1"/>
</dbReference>
<evidence type="ECO:0000313" key="6">
    <source>
        <dbReference type="EMBL" id="CAL0332062.1"/>
    </source>
</evidence>
<dbReference type="EMBL" id="CAXHTB010000023">
    <property type="protein sequence ID" value="CAL0332062.1"/>
    <property type="molecule type" value="Genomic_DNA"/>
</dbReference>
<dbReference type="PROSITE" id="PS50965">
    <property type="entry name" value="NERD"/>
    <property type="match status" value="1"/>
</dbReference>
<feature type="compositionally biased region" description="Polar residues" evidence="4">
    <location>
        <begin position="1"/>
        <end position="11"/>
    </location>
</feature>
<keyword evidence="7" id="KW-1185">Reference proteome</keyword>
<dbReference type="Pfam" id="PF05701">
    <property type="entry name" value="WEMBL"/>
    <property type="match status" value="1"/>
</dbReference>
<reference evidence="6 7" key="1">
    <citation type="submission" date="2024-03" db="EMBL/GenBank/DDBJ databases">
        <authorList>
            <person name="Martinez-Hernandez J."/>
        </authorList>
    </citation>
    <scope>NUCLEOTIDE SEQUENCE [LARGE SCALE GENOMIC DNA]</scope>
</reference>
<feature type="region of interest" description="Disordered" evidence="4">
    <location>
        <begin position="1"/>
        <end position="154"/>
    </location>
</feature>
<name>A0AAV1YDF1_LUPLU</name>
<feature type="compositionally biased region" description="Low complexity" evidence="4">
    <location>
        <begin position="12"/>
        <end position="37"/>
    </location>
</feature>
<evidence type="ECO:0000256" key="4">
    <source>
        <dbReference type="SAM" id="MobiDB-lite"/>
    </source>
</evidence>
<dbReference type="InterPro" id="IPR008545">
    <property type="entry name" value="Web"/>
</dbReference>
<protein>
    <recommendedName>
        <fullName evidence="5">NERD domain-containing protein</fullName>
    </recommendedName>
</protein>
<feature type="compositionally biased region" description="Low complexity" evidence="4">
    <location>
        <begin position="86"/>
        <end position="111"/>
    </location>
</feature>
<feature type="domain" description="NERD" evidence="5">
    <location>
        <begin position="840"/>
        <end position="957"/>
    </location>
</feature>
<dbReference type="InterPro" id="IPR011528">
    <property type="entry name" value="NERD"/>
</dbReference>
<comment type="caution">
    <text evidence="6">The sequence shown here is derived from an EMBL/GenBank/DDBJ whole genome shotgun (WGS) entry which is preliminary data.</text>
</comment>
<dbReference type="GO" id="GO:0007131">
    <property type="term" value="P:reciprocal meiotic recombination"/>
    <property type="evidence" value="ECO:0007669"/>
    <property type="project" value="TreeGrafter"/>
</dbReference>
<evidence type="ECO:0000259" key="5">
    <source>
        <dbReference type="PROSITE" id="PS50965"/>
    </source>
</evidence>
<organism evidence="6 7">
    <name type="scientific">Lupinus luteus</name>
    <name type="common">European yellow lupine</name>
    <dbReference type="NCBI Taxonomy" id="3873"/>
    <lineage>
        <taxon>Eukaryota</taxon>
        <taxon>Viridiplantae</taxon>
        <taxon>Streptophyta</taxon>
        <taxon>Embryophyta</taxon>
        <taxon>Tracheophyta</taxon>
        <taxon>Spermatophyta</taxon>
        <taxon>Magnoliopsida</taxon>
        <taxon>eudicotyledons</taxon>
        <taxon>Gunneridae</taxon>
        <taxon>Pentapetalae</taxon>
        <taxon>rosids</taxon>
        <taxon>fabids</taxon>
        <taxon>Fabales</taxon>
        <taxon>Fabaceae</taxon>
        <taxon>Papilionoideae</taxon>
        <taxon>50 kb inversion clade</taxon>
        <taxon>genistoids sensu lato</taxon>
        <taxon>core genistoids</taxon>
        <taxon>Genisteae</taxon>
        <taxon>Lupinus</taxon>
    </lineage>
</organism>
<evidence type="ECO:0000256" key="2">
    <source>
        <dbReference type="ARBA" id="ARBA00023054"/>
    </source>
</evidence>
<sequence>MASKSRSNLSETPNKATPATPNKATLATANNALPATAGKASPTTPNKASTAIPRISKLNKGMSKSEPESSPPLQNSRLSVEKSPGSLNSKSTESPLSSSSKPVASPLSSNSKPADRSPWSSTSRLPVERKSPRPISTLPDKQLPRSAKGSELQTQLSLAQEDLKKAKEQLIQAEEEKAKAIDELKEAQKVADEANEKLEEALMAQKRAKEDIKIDKFRSVELEQAGIQAARKKEEERQKELESVRSQHASDVSALMSATEELEQIKQELAMTCDAKNKARNHADYATKAAGIHAAKAEILSSEVTRLKALLDSKLETEASERKNVLKMQNEIEALKQELKKTKGFEKKMTEKVAYIKQLNAELEAAKMAESYANSMLEKWKKKVEELEVRVEEANKLERSATTSLESVMKQLKGSNALLHDAESEISSLKEKVGLLEMTIETQRGDFEDSEHRLLVTKEESLEMSKKVEALQLELETVKEEKTHALSKEKLAASSVQILLEEEKKLIHELEASRDEEDKSKKAMEILASALHEVSTEARDAKEMVLANHAERESYEAQIKDLKLVLKATNEKYESMLDEARHEIDLLTSNIDNSKDVIEKYKEQWEQRELHLVSCLKQTEEKNSSLGNEVNRLISLLRETEEEASVRMGEESRLKENLKEVNAEVIHLQEAIEEAKAECMKLKENLSDKENKLQNIYRENEELRSRVLASNKKVEELSKLLEEAAIRKWTKPENGDLTESENDHDLVLVSADKERAKQSSEEESAVLNDDKSEEVETRKPEKGKNDKVEVEFKMCEKSTIEKEEVESKNGGDEIICGLIFYKLLKRFLYDDDVLQVEGSDHSTPLFSVADRLQKLYGGNVYVGLRIPDADTSSPQTIHIVLSTEQELVVILVKNYSGILTVNGDGSWVCEKPDIRKVERHPDPVAEAKKQASILESYLEQRGVVLPKGYVSFKVILPNPKLWEGGSVQLPGFEPSVIPASSFPSEVITHEQWVQPKPGPKSMFSSWVKSAFRGGKKEMQESIHQNLDFVLSTAPIWDRLELKGNKYILGEFLEFKGKEEDVEELRHIRRSKVARIIIQKTSMFGLAPTRLQVLSTLRDYRSEGASELEWKEVTVRSSTEISFQLENASKVKKFKLSSVSSMSLSA</sequence>
<dbReference type="PANTHER" id="PTHR23160">
    <property type="entry name" value="SYNAPTONEMAL COMPLEX PROTEIN-RELATED"/>
    <property type="match status" value="1"/>
</dbReference>
<keyword evidence="2 3" id="KW-0175">Coiled coil</keyword>
<dbReference type="AlphaFoldDB" id="A0AAV1YDF1"/>
<feature type="coiled-coil region" evidence="3">
    <location>
        <begin position="318"/>
        <end position="345"/>
    </location>
</feature>
<feature type="compositionally biased region" description="Basic and acidic residues" evidence="4">
    <location>
        <begin position="231"/>
        <end position="245"/>
    </location>
</feature>
<comment type="similarity">
    <text evidence="1">Belongs to the WEB family.</text>
</comment>
<feature type="coiled-coil region" evidence="3">
    <location>
        <begin position="552"/>
        <end position="720"/>
    </location>
</feature>
<feature type="region of interest" description="Disordered" evidence="4">
    <location>
        <begin position="230"/>
        <end position="252"/>
    </location>
</feature>
<feature type="region of interest" description="Disordered" evidence="4">
    <location>
        <begin position="753"/>
        <end position="783"/>
    </location>
</feature>
<accession>A0AAV1YDF1</accession>
<evidence type="ECO:0000313" key="7">
    <source>
        <dbReference type="Proteomes" id="UP001497480"/>
    </source>
</evidence>
<dbReference type="Proteomes" id="UP001497480">
    <property type="component" value="Unassembled WGS sequence"/>
</dbReference>
<evidence type="ECO:0000256" key="1">
    <source>
        <dbReference type="ARBA" id="ARBA00005485"/>
    </source>
</evidence>